<dbReference type="EMBL" id="LSYS01003958">
    <property type="protein sequence ID" value="OPJ81912.1"/>
    <property type="molecule type" value="Genomic_DNA"/>
</dbReference>
<evidence type="ECO:0000313" key="2">
    <source>
        <dbReference type="Proteomes" id="UP000190648"/>
    </source>
</evidence>
<dbReference type="OrthoDB" id="10667614at2759"/>
<gene>
    <name evidence="1" type="ORF">AV530_014436</name>
</gene>
<name>A0A1V4KBQ2_PATFA</name>
<organism evidence="1 2">
    <name type="scientific">Patagioenas fasciata monilis</name>
    <dbReference type="NCBI Taxonomy" id="372326"/>
    <lineage>
        <taxon>Eukaryota</taxon>
        <taxon>Metazoa</taxon>
        <taxon>Chordata</taxon>
        <taxon>Craniata</taxon>
        <taxon>Vertebrata</taxon>
        <taxon>Euteleostomi</taxon>
        <taxon>Archelosauria</taxon>
        <taxon>Archosauria</taxon>
        <taxon>Dinosauria</taxon>
        <taxon>Saurischia</taxon>
        <taxon>Theropoda</taxon>
        <taxon>Coelurosauria</taxon>
        <taxon>Aves</taxon>
        <taxon>Neognathae</taxon>
        <taxon>Neoaves</taxon>
        <taxon>Columbimorphae</taxon>
        <taxon>Columbiformes</taxon>
        <taxon>Columbidae</taxon>
        <taxon>Patagioenas</taxon>
    </lineage>
</organism>
<accession>A0A1V4KBQ2</accession>
<sequence length="135" mass="15610">MVQLLLINRDKGVAQKWRNPFACSVGHDWAADEVERSREDDRQQLLSLALFPSHLYEQPLLSNVSYLEEKQTRHRIAGRTSEIPQVAFHHVNLFCRRHCSFNEPARADLSVIKYCVCIRNDEECTTTADGQKDLI</sequence>
<dbReference type="Proteomes" id="UP000190648">
    <property type="component" value="Unassembled WGS sequence"/>
</dbReference>
<proteinExistence type="predicted"/>
<protein>
    <submittedName>
        <fullName evidence="1">Uncharacterized protein</fullName>
    </submittedName>
</protein>
<comment type="caution">
    <text evidence="1">The sequence shown here is derived from an EMBL/GenBank/DDBJ whole genome shotgun (WGS) entry which is preliminary data.</text>
</comment>
<dbReference type="AlphaFoldDB" id="A0A1V4KBQ2"/>
<reference evidence="1 2" key="1">
    <citation type="submission" date="2016-02" db="EMBL/GenBank/DDBJ databases">
        <title>Band-tailed pigeon sequencing and assembly.</title>
        <authorList>
            <person name="Soares A.E."/>
            <person name="Novak B.J."/>
            <person name="Rice E.S."/>
            <person name="O'Connell B."/>
            <person name="Chang D."/>
            <person name="Weber S."/>
            <person name="Shapiro B."/>
        </authorList>
    </citation>
    <scope>NUCLEOTIDE SEQUENCE [LARGE SCALE GENOMIC DNA]</scope>
    <source>
        <strain evidence="1">BTP2013</strain>
        <tissue evidence="1">Blood</tissue>
    </source>
</reference>
<keyword evidence="2" id="KW-1185">Reference proteome</keyword>
<evidence type="ECO:0000313" key="1">
    <source>
        <dbReference type="EMBL" id="OPJ81912.1"/>
    </source>
</evidence>